<feature type="chain" id="PRO_5003654308" evidence="2">
    <location>
        <begin position="24"/>
        <end position="363"/>
    </location>
</feature>
<organism evidence="3 4">
    <name type="scientific">Methylophaga nitratireducenticrescens</name>
    <dbReference type="NCBI Taxonomy" id="754476"/>
    <lineage>
        <taxon>Bacteria</taxon>
        <taxon>Pseudomonadati</taxon>
        <taxon>Pseudomonadota</taxon>
        <taxon>Gammaproteobacteria</taxon>
        <taxon>Thiotrichales</taxon>
        <taxon>Piscirickettsiaceae</taxon>
        <taxon>Methylophaga</taxon>
    </lineage>
</organism>
<dbReference type="eggNOG" id="COG0845">
    <property type="taxonomic scope" value="Bacteria"/>
</dbReference>
<dbReference type="InterPro" id="IPR051909">
    <property type="entry name" value="MFP_Cation_Efflux"/>
</dbReference>
<reference evidence="3 4" key="1">
    <citation type="journal article" date="2012" name="J. Bacteriol.">
        <title>Complete genome sequences of Methylophaga sp. strain JAM1 and Methylophaga sp. strain JAM7.</title>
        <authorList>
            <person name="Villeneuve C."/>
            <person name="Martineau C."/>
            <person name="Mauffrey F."/>
            <person name="Villemur R."/>
        </authorList>
    </citation>
    <scope>NUCLEOTIDE SEQUENCE [LARGE SCALE GENOMIC DNA]</scope>
    <source>
        <strain evidence="3 4">JAM1</strain>
    </source>
</reference>
<dbReference type="Gene3D" id="1.10.287.470">
    <property type="entry name" value="Helix hairpin bin"/>
    <property type="match status" value="1"/>
</dbReference>
<evidence type="ECO:0000313" key="4">
    <source>
        <dbReference type="Proteomes" id="UP000009144"/>
    </source>
</evidence>
<dbReference type="HOGENOM" id="CLU_762485_0_0_6"/>
<dbReference type="PATRIC" id="fig|754476.3.peg.2672"/>
<dbReference type="Gene3D" id="2.40.30.170">
    <property type="match status" value="1"/>
</dbReference>
<dbReference type="STRING" id="754476.Q7A_2724"/>
<feature type="signal peptide" evidence="2">
    <location>
        <begin position="1"/>
        <end position="23"/>
    </location>
</feature>
<keyword evidence="1" id="KW-0813">Transport</keyword>
<gene>
    <name evidence="3" type="ordered locus">Q7A_2724</name>
</gene>
<evidence type="ECO:0000256" key="2">
    <source>
        <dbReference type="SAM" id="SignalP"/>
    </source>
</evidence>
<dbReference type="Gene3D" id="2.40.50.100">
    <property type="match status" value="1"/>
</dbReference>
<dbReference type="OrthoDB" id="9806939at2"/>
<keyword evidence="4" id="KW-1185">Reference proteome</keyword>
<dbReference type="PANTHER" id="PTHR30097:SF4">
    <property type="entry name" value="SLR6042 PROTEIN"/>
    <property type="match status" value="1"/>
</dbReference>
<evidence type="ECO:0000256" key="1">
    <source>
        <dbReference type="ARBA" id="ARBA00022448"/>
    </source>
</evidence>
<dbReference type="GO" id="GO:0015679">
    <property type="term" value="P:plasma membrane copper ion transport"/>
    <property type="evidence" value="ECO:0007669"/>
    <property type="project" value="TreeGrafter"/>
</dbReference>
<dbReference type="EMBL" id="CP003390">
    <property type="protein sequence ID" value="AFI85510.1"/>
    <property type="molecule type" value="Genomic_DNA"/>
</dbReference>
<name>I1XM91_METNJ</name>
<sequence>MSFFFRKKFIVAVLAIFSASLSAQEIVPINSEDVTRMGIVFAPAIPVDTSSGARYAATVVNSPDSAASLTTPWAGTLVSWNLIPGQSASAGTILATFSSPSILPLQNTWIDAVSALEGADFELRKDESLYTEGVISKQRLTKTRLLKQQAMSAERTARSHLAQGGFDRAKLEALRKQGSGLGEFYLVVQEDGVLSQRMYNVGSYVEAGQIIATLNAGTRRWISAQVPAKAAEALEIGHQLSIANSGETLTLRQKDLVIDSSNQTIKLLAEFDADTSFTTGQVLSLVLPPVGKGVLIPDRAVVHTGGETIIYVRTAAGIEARTLELQSIGTDYLASEGIAVGEEIVIQGTAVLKGIQLGLGGAE</sequence>
<dbReference type="Gene3D" id="2.40.420.20">
    <property type="match status" value="1"/>
</dbReference>
<dbReference type="RefSeq" id="WP_014707871.1">
    <property type="nucleotide sequence ID" value="NC_017857.3"/>
</dbReference>
<dbReference type="KEGG" id="mej:Q7A_2724"/>
<proteinExistence type="predicted"/>
<accession>I1XM91</accession>
<reference evidence="3 4" key="2">
    <citation type="journal article" date="2013" name="Int. J. Syst. Evol. Microbiol.">
        <title>Methylophaga nitratireducenticrescens sp. nov. and Methylophaga frappieri sp. nov., isolated from the biofilm of the methanol-fed denitrification system treating the seawater at the Montreal Biodome.</title>
        <authorList>
            <person name="Villeneuve C."/>
            <person name="Martineau C."/>
            <person name="Mauffrey F."/>
            <person name="Villemur R."/>
        </authorList>
    </citation>
    <scope>NUCLEOTIDE SEQUENCE [LARGE SCALE GENOMIC DNA]</scope>
    <source>
        <strain evidence="3 4">JAM1</strain>
    </source>
</reference>
<dbReference type="Proteomes" id="UP000009144">
    <property type="component" value="Chromosome"/>
</dbReference>
<dbReference type="AlphaFoldDB" id="I1XM91"/>
<keyword evidence="2" id="KW-0732">Signal</keyword>
<protein>
    <submittedName>
        <fullName evidence="3">Secretion protein HlyD</fullName>
    </submittedName>
</protein>
<dbReference type="PANTHER" id="PTHR30097">
    <property type="entry name" value="CATION EFFLUX SYSTEM PROTEIN CUSB"/>
    <property type="match status" value="1"/>
</dbReference>
<evidence type="ECO:0000313" key="3">
    <source>
        <dbReference type="EMBL" id="AFI85510.1"/>
    </source>
</evidence>
<dbReference type="GO" id="GO:0060003">
    <property type="term" value="P:copper ion export"/>
    <property type="evidence" value="ECO:0007669"/>
    <property type="project" value="TreeGrafter"/>
</dbReference>
<dbReference type="GO" id="GO:0030313">
    <property type="term" value="C:cell envelope"/>
    <property type="evidence" value="ECO:0007669"/>
    <property type="project" value="TreeGrafter"/>
</dbReference>